<keyword evidence="1" id="KW-0175">Coiled coil</keyword>
<proteinExistence type="predicted"/>
<keyword evidence="3" id="KW-1185">Reference proteome</keyword>
<evidence type="ECO:0000313" key="2">
    <source>
        <dbReference type="EMBL" id="BCS83170.1"/>
    </source>
</evidence>
<evidence type="ECO:0000256" key="1">
    <source>
        <dbReference type="SAM" id="Coils"/>
    </source>
</evidence>
<organism evidence="2 3">
    <name type="scientific">Cotonvirus japonicus</name>
    <dbReference type="NCBI Taxonomy" id="2811091"/>
    <lineage>
        <taxon>Viruses</taxon>
        <taxon>Varidnaviria</taxon>
        <taxon>Bamfordvirae</taxon>
        <taxon>Nucleocytoviricota</taxon>
        <taxon>Megaviricetes</taxon>
        <taxon>Imitervirales</taxon>
        <taxon>Mimiviridae</taxon>
        <taxon>Megamimivirinae</taxon>
        <taxon>Cotonvirus</taxon>
        <taxon>Cotonvirus japonicum</taxon>
    </lineage>
</organism>
<feature type="coiled-coil region" evidence="1">
    <location>
        <begin position="42"/>
        <end position="69"/>
    </location>
</feature>
<dbReference type="EMBL" id="AP024483">
    <property type="protein sequence ID" value="BCS83170.1"/>
    <property type="molecule type" value="Genomic_DNA"/>
</dbReference>
<sequence>MSNSEINNILCKLHDESCNRSNDFNELSHRIDDVDYILSNIKSQTTGVLENLNKNIKKYEIDVKELKNEHQVDTLTYKLLNDRCLARIDILDHEIKSMKNDNILLFDKLKEITNNNTKLFETILDMIKDINLSNPSK</sequence>
<dbReference type="GeneID" id="80558375"/>
<accession>A0ABM7NSM5</accession>
<dbReference type="Proteomes" id="UP001321479">
    <property type="component" value="Segment"/>
</dbReference>
<protein>
    <submittedName>
        <fullName evidence="2">V-type ATP synthase subunit I</fullName>
    </submittedName>
</protein>
<name>A0ABM7NSM5_9VIRU</name>
<reference evidence="2 3" key="1">
    <citation type="submission" date="2021-02" db="EMBL/GenBank/DDBJ databases">
        <title>Cotonvirus japonicus, which uses Golgi apparatus of host cells for its virion factory, phylogenetically links tailed tupanvirus and icosahedral mimivirus.</title>
        <authorList>
            <person name="Takahashi H."/>
            <person name="Fukaya S."/>
            <person name="Song C."/>
            <person name="Murata K."/>
            <person name="Takemura M."/>
        </authorList>
    </citation>
    <scope>NUCLEOTIDE SEQUENCE [LARGE SCALE GENOMIC DNA]</scope>
</reference>
<evidence type="ECO:0000313" key="3">
    <source>
        <dbReference type="Proteomes" id="UP001321479"/>
    </source>
</evidence>
<dbReference type="RefSeq" id="YP_010841778.1">
    <property type="nucleotide sequence ID" value="NC_079139.1"/>
</dbReference>